<feature type="region of interest" description="Disordered" evidence="14">
    <location>
        <begin position="1250"/>
        <end position="1332"/>
    </location>
</feature>
<protein>
    <recommendedName>
        <fullName evidence="13">Large ribosomal subunit protein uL2m</fullName>
    </recommendedName>
</protein>
<evidence type="ECO:0000259" key="15">
    <source>
        <dbReference type="PROSITE" id="PS50048"/>
    </source>
</evidence>
<feature type="region of interest" description="Disordered" evidence="14">
    <location>
        <begin position="31"/>
        <end position="53"/>
    </location>
</feature>
<feature type="compositionally biased region" description="Polar residues" evidence="14">
    <location>
        <begin position="1398"/>
        <end position="1412"/>
    </location>
</feature>
<name>A0A178F6M6_TRIRU</name>
<comment type="function">
    <text evidence="12">Component of the mitochondrial ribosome (mitoribosome), a dedicated translation machinery responsible for the synthesis of mitochondrial genome-encoded proteins, including at least some of the essential transmembrane subunits of the mitochondrial respiratory chain. The mitoribosomes are attached to the mitochondrial inner membrane and translation products are cotranslationally integrated into the membrane.</text>
</comment>
<dbReference type="GO" id="GO:0005634">
    <property type="term" value="C:nucleus"/>
    <property type="evidence" value="ECO:0007669"/>
    <property type="project" value="UniProtKB-SubCell"/>
</dbReference>
<dbReference type="SMART" id="SM01382">
    <property type="entry name" value="Ribosomal_L2_C"/>
    <property type="match status" value="1"/>
</dbReference>
<keyword evidence="7" id="KW-0238">DNA-binding</keyword>
<feature type="region of interest" description="Disordered" evidence="14">
    <location>
        <begin position="252"/>
        <end position="295"/>
    </location>
</feature>
<evidence type="ECO:0000256" key="5">
    <source>
        <dbReference type="ARBA" id="ARBA00022980"/>
    </source>
</evidence>
<feature type="compositionally biased region" description="Low complexity" evidence="14">
    <location>
        <begin position="1264"/>
        <end position="1282"/>
    </location>
</feature>
<evidence type="ECO:0000256" key="11">
    <source>
        <dbReference type="ARBA" id="ARBA00023274"/>
    </source>
</evidence>
<evidence type="ECO:0000256" key="9">
    <source>
        <dbReference type="ARBA" id="ARBA00023163"/>
    </source>
</evidence>
<proteinExistence type="inferred from homology"/>
<dbReference type="Gene3D" id="2.40.50.140">
    <property type="entry name" value="Nucleic acid-binding proteins"/>
    <property type="match status" value="1"/>
</dbReference>
<gene>
    <name evidence="16" type="ORF">A7C99_0416</name>
</gene>
<dbReference type="PANTHER" id="PTHR47338:SF10">
    <property type="entry name" value="TRANSCRIPTION FACTOR DOMAIN-CONTAINING PROTEIN-RELATED"/>
    <property type="match status" value="1"/>
</dbReference>
<dbReference type="SMART" id="SM00066">
    <property type="entry name" value="GAL4"/>
    <property type="match status" value="1"/>
</dbReference>
<dbReference type="Pfam" id="PF04082">
    <property type="entry name" value="Fungal_trans"/>
    <property type="match status" value="1"/>
</dbReference>
<evidence type="ECO:0000256" key="1">
    <source>
        <dbReference type="ARBA" id="ARBA00004123"/>
    </source>
</evidence>
<evidence type="ECO:0000313" key="17">
    <source>
        <dbReference type="Proteomes" id="UP000243015"/>
    </source>
</evidence>
<keyword evidence="4" id="KW-0479">Metal-binding</keyword>
<dbReference type="InterPro" id="IPR022669">
    <property type="entry name" value="Ribosomal_uL2_C"/>
</dbReference>
<evidence type="ECO:0000256" key="3">
    <source>
        <dbReference type="ARBA" id="ARBA00005636"/>
    </source>
</evidence>
<evidence type="ECO:0000256" key="8">
    <source>
        <dbReference type="ARBA" id="ARBA00023128"/>
    </source>
</evidence>
<dbReference type="PROSITE" id="PS50048">
    <property type="entry name" value="ZN2_CY6_FUNGAL_2"/>
    <property type="match status" value="1"/>
</dbReference>
<feature type="domain" description="Zn(2)-C6 fungal-type" evidence="15">
    <location>
        <begin position="561"/>
        <end position="591"/>
    </location>
</feature>
<dbReference type="GO" id="GO:0003677">
    <property type="term" value="F:DNA binding"/>
    <property type="evidence" value="ECO:0007669"/>
    <property type="project" value="UniProtKB-KW"/>
</dbReference>
<dbReference type="InterPro" id="IPR050815">
    <property type="entry name" value="TF_fung"/>
</dbReference>
<feature type="region of interest" description="Disordered" evidence="14">
    <location>
        <begin position="382"/>
        <end position="411"/>
    </location>
</feature>
<feature type="compositionally biased region" description="Basic and acidic residues" evidence="14">
    <location>
        <begin position="258"/>
        <end position="278"/>
    </location>
</feature>
<dbReference type="GO" id="GO:0006351">
    <property type="term" value="P:DNA-templated transcription"/>
    <property type="evidence" value="ECO:0007669"/>
    <property type="project" value="InterPro"/>
</dbReference>
<accession>A0A178F6M6</accession>
<keyword evidence="11" id="KW-0687">Ribonucleoprotein</keyword>
<dbReference type="CDD" id="cd00067">
    <property type="entry name" value="GAL4"/>
    <property type="match status" value="1"/>
</dbReference>
<feature type="region of interest" description="Disordered" evidence="14">
    <location>
        <begin position="1177"/>
        <end position="1207"/>
    </location>
</feature>
<evidence type="ECO:0000256" key="6">
    <source>
        <dbReference type="ARBA" id="ARBA00023015"/>
    </source>
</evidence>
<dbReference type="VEuPathDB" id="FungiDB:TERG_07337"/>
<dbReference type="EMBL" id="LHPM01000008">
    <property type="protein sequence ID" value="OAL68021.1"/>
    <property type="molecule type" value="Genomic_DNA"/>
</dbReference>
<dbReference type="InterPro" id="IPR007219">
    <property type="entry name" value="XnlR_reg_dom"/>
</dbReference>
<dbReference type="GO" id="GO:0003735">
    <property type="term" value="F:structural constituent of ribosome"/>
    <property type="evidence" value="ECO:0007669"/>
    <property type="project" value="InterPro"/>
</dbReference>
<keyword evidence="5" id="KW-0689">Ribosomal protein</keyword>
<dbReference type="Proteomes" id="UP000243015">
    <property type="component" value="Unassembled WGS sequence"/>
</dbReference>
<dbReference type="SUPFAM" id="SSF57701">
    <property type="entry name" value="Zn2/Cys6 DNA-binding domain"/>
    <property type="match status" value="1"/>
</dbReference>
<dbReference type="SUPFAM" id="SSF50249">
    <property type="entry name" value="Nucleic acid-binding proteins"/>
    <property type="match status" value="1"/>
</dbReference>
<evidence type="ECO:0000313" key="16">
    <source>
        <dbReference type="EMBL" id="OAL68021.1"/>
    </source>
</evidence>
<dbReference type="PROSITE" id="PS00467">
    <property type="entry name" value="RIBOSOMAL_L2"/>
    <property type="match status" value="1"/>
</dbReference>
<dbReference type="PROSITE" id="PS00463">
    <property type="entry name" value="ZN2_CY6_FUNGAL_1"/>
    <property type="match status" value="1"/>
</dbReference>
<evidence type="ECO:0000256" key="10">
    <source>
        <dbReference type="ARBA" id="ARBA00023242"/>
    </source>
</evidence>
<dbReference type="GO" id="GO:0006412">
    <property type="term" value="P:translation"/>
    <property type="evidence" value="ECO:0007669"/>
    <property type="project" value="InterPro"/>
</dbReference>
<comment type="caution">
    <text evidence="16">The sequence shown here is derived from an EMBL/GenBank/DDBJ whole genome shotgun (WGS) entry which is preliminary data.</text>
</comment>
<dbReference type="InterPro" id="IPR008991">
    <property type="entry name" value="Translation_prot_SH3-like_sf"/>
</dbReference>
<dbReference type="InterPro" id="IPR012340">
    <property type="entry name" value="NA-bd_OB-fold"/>
</dbReference>
<dbReference type="GO" id="GO:0005739">
    <property type="term" value="C:mitochondrion"/>
    <property type="evidence" value="ECO:0007669"/>
    <property type="project" value="UniProtKB-SubCell"/>
</dbReference>
<comment type="subcellular location">
    <subcellularLocation>
        <location evidence="2">Mitochondrion</location>
    </subcellularLocation>
    <subcellularLocation>
        <location evidence="1">Nucleus</location>
    </subcellularLocation>
</comment>
<feature type="region of interest" description="Disordered" evidence="14">
    <location>
        <begin position="474"/>
        <end position="553"/>
    </location>
</feature>
<dbReference type="PANTHER" id="PTHR47338">
    <property type="entry name" value="ZN(II)2CYS6 TRANSCRIPTION FACTOR (EUROFUNG)-RELATED"/>
    <property type="match status" value="1"/>
</dbReference>
<feature type="region of interest" description="Disordered" evidence="14">
    <location>
        <begin position="1361"/>
        <end position="1412"/>
    </location>
</feature>
<dbReference type="InterPro" id="IPR022666">
    <property type="entry name" value="Ribosomal_uL2_RNA-bd_dom"/>
</dbReference>
<dbReference type="SMART" id="SM00906">
    <property type="entry name" value="Fungal_trans"/>
    <property type="match status" value="1"/>
</dbReference>
<dbReference type="Gene3D" id="4.10.240.10">
    <property type="entry name" value="Zn(2)-C6 fungal-type DNA-binding domain"/>
    <property type="match status" value="1"/>
</dbReference>
<dbReference type="Pfam" id="PF00172">
    <property type="entry name" value="Zn_clus"/>
    <property type="match status" value="1"/>
</dbReference>
<dbReference type="GO" id="GO:0005840">
    <property type="term" value="C:ribosome"/>
    <property type="evidence" value="ECO:0007669"/>
    <property type="project" value="UniProtKB-KW"/>
</dbReference>
<evidence type="ECO:0000256" key="2">
    <source>
        <dbReference type="ARBA" id="ARBA00004173"/>
    </source>
</evidence>
<keyword evidence="6" id="KW-0805">Transcription regulation</keyword>
<dbReference type="Gene3D" id="2.30.30.30">
    <property type="match status" value="1"/>
</dbReference>
<feature type="region of interest" description="Disordered" evidence="14">
    <location>
        <begin position="623"/>
        <end position="649"/>
    </location>
</feature>
<dbReference type="InterPro" id="IPR036864">
    <property type="entry name" value="Zn2-C6_fun-type_DNA-bd_sf"/>
</dbReference>
<reference evidence="16 17" key="1">
    <citation type="submission" date="2016-05" db="EMBL/GenBank/DDBJ databases">
        <title>Genome sequencing of Trichophyton rubrum CMCC(F)T1i isolated from hair.</title>
        <authorList>
            <person name="Zhan P."/>
            <person name="Tao Y."/>
            <person name="Liu W."/>
        </authorList>
    </citation>
    <scope>NUCLEOTIDE SEQUENCE [LARGE SCALE GENOMIC DNA]</scope>
    <source>
        <strain evidence="17">CMCC(F)T1i</strain>
    </source>
</reference>
<keyword evidence="8" id="KW-0496">Mitochondrion</keyword>
<comment type="similarity">
    <text evidence="3">Belongs to the universal ribosomal protein uL2 family.</text>
</comment>
<dbReference type="SMART" id="SM01383">
    <property type="entry name" value="Ribosomal_L2"/>
    <property type="match status" value="1"/>
</dbReference>
<dbReference type="Gene3D" id="4.10.950.10">
    <property type="entry name" value="Ribosomal protein L2, domain 3"/>
    <property type="match status" value="1"/>
</dbReference>
<dbReference type="GO" id="GO:1990904">
    <property type="term" value="C:ribonucleoprotein complex"/>
    <property type="evidence" value="ECO:0007669"/>
    <property type="project" value="UniProtKB-KW"/>
</dbReference>
<dbReference type="GO" id="GO:0008270">
    <property type="term" value="F:zinc ion binding"/>
    <property type="evidence" value="ECO:0007669"/>
    <property type="project" value="InterPro"/>
</dbReference>
<dbReference type="FunFam" id="2.40.50.140:FF:000128">
    <property type="entry name" value="50S ribosomal protein L2"/>
    <property type="match status" value="1"/>
</dbReference>
<organism evidence="16 17">
    <name type="scientific">Trichophyton rubrum</name>
    <name type="common">Athlete's foot fungus</name>
    <name type="synonym">Epidermophyton rubrum</name>
    <dbReference type="NCBI Taxonomy" id="5551"/>
    <lineage>
        <taxon>Eukaryota</taxon>
        <taxon>Fungi</taxon>
        <taxon>Dikarya</taxon>
        <taxon>Ascomycota</taxon>
        <taxon>Pezizomycotina</taxon>
        <taxon>Eurotiomycetes</taxon>
        <taxon>Eurotiomycetidae</taxon>
        <taxon>Onygenales</taxon>
        <taxon>Arthrodermataceae</taxon>
        <taxon>Trichophyton</taxon>
    </lineage>
</organism>
<feature type="compositionally biased region" description="Low complexity" evidence="14">
    <location>
        <begin position="1177"/>
        <end position="1195"/>
    </location>
</feature>
<evidence type="ECO:0000256" key="7">
    <source>
        <dbReference type="ARBA" id="ARBA00023125"/>
    </source>
</evidence>
<feature type="compositionally biased region" description="Polar residues" evidence="14">
    <location>
        <begin position="1310"/>
        <end position="1332"/>
    </location>
</feature>
<dbReference type="VEuPathDB" id="FungiDB:TERG_07338"/>
<evidence type="ECO:0000256" key="14">
    <source>
        <dbReference type="SAM" id="MobiDB-lite"/>
    </source>
</evidence>
<sequence>MLQARVPFGGLQRSCKCLTTLAYRPFSSTPLRRQETAADPADLDDDLSMAPPPVRDKRAIQLRSYTPRTPGLRHLRRPINDHLWKGRPVHELTFPKKGHGKGGRNYTGRVTVRHRGGGHKRRIRIVDFERNEPGPHVVQRIEHDPGRTAHIALLKSKLTKKLSYVLAAEGMREGDIVQSYRAGIPDDLWEAMGGGIDPGVLAAKTARRGNCLPLHMVPIGSMIFNIGLHKGKGGQLCRGAGTYGILMTKAGEAPPPWEEVKPKEENATAESKDSKEPTEAEDTSSEAAKDAKLDAEVEAEIRSDADAAGEKTVMSELEWKRLKKLSEHVAVRLQSGEVRLIHKDCCATIGVASNVNKKYAQLGKAGRKRWLNIRPTVRGVAMNAKDHPHGGGRGKSKGGVHPKSPWGLPAKSGYKTRIKANINRDVITPRVRNQGKHPFAAEIVFLSINIITPFIFVHVATAETRVHLILSLNPSRRSTPNQPPAPPQLATENTEDNGDSRPTGRRQAISAVFPPDVAMAGGNEPTGAAVAESAAPTRTRAESPGAQEGNPGYIPRPKRIACVVCRKRKLRCDGAKPSCGNCSRLGHDCAYNEVRKKSGPKRGYVKHLEARLAQVETLLKGVDTAESSRPSPPTRAFDSQNAPFQGRPNMFPIRTAVPKSVEADPNLSLDGMDVFGDMGDMLPPPATLPTSNSASSREFSWEMIGLGLEEPLPSQEVIDELDEIYFEKIHPSSPMIHKPRYYAAMNLAPSMRPPICLRYIMWAHAAAATDKYADIHTHFYTRARKYAELDQMKGLGENIISVAHAQCWLLIGCYEFKMMYFPRAWMSTGSGMRLCLMLGLNRQDARGLDVKQALPPARDWTEREERRRTFWAAFCQDRYASAGTGWPMSVDERDILTNLPASEEAFVNSVEQPTSSLAETISGQETSSLSPYAATVLLACMFGRNLHHLHRVTTNDRDHDLNGEFWKRHRALDNILLHTSLSLPNHLRLPEGINNSEIVFGNMCIHASTICLHQAAIYKAEKHSMPGQISTESKRRCIIAADQITHIMKMVSHMDLAKMNPFLVFCLYVAARVFVQYLKSRPQDQAVRSSLQFLLSAMNALKRKVPLAESFLVQLDVDLEGSGLMTDEGVSRFSYSSVHRSPEDDARQAALRAVRSQFEKCAIGIIDIALLDKQNQDSKTSSTSKSPATNSSSDPPGVPSQGRPKPGEQQFLAQSQVYGLGVPGNIPNVGISQAQDDHFRFMDLEIDASAGGTSTGSERHHSCSDNPSPNTNKTSSSSSFSPAHLDQPSPKQGGMHNQKPLPQHLPPSLSYMTNDTRSAFGASMQNPNKTNTTPFPQDFAVATSEAQFQQELFSLPEGWDFIQQQQQHSQPNESDLIPPTPTSSTMEAVLSSLEDIPWSQSPETFNTNQWSR</sequence>
<feature type="compositionally biased region" description="Basic residues" evidence="14">
    <location>
        <begin position="390"/>
        <end position="400"/>
    </location>
</feature>
<dbReference type="Pfam" id="PF03947">
    <property type="entry name" value="Ribosomal_L2_C"/>
    <property type="match status" value="2"/>
</dbReference>
<keyword evidence="9" id="KW-0804">Transcription</keyword>
<dbReference type="InterPro" id="IPR014726">
    <property type="entry name" value="Ribosomal_uL2_dom3"/>
</dbReference>
<evidence type="ECO:0000256" key="4">
    <source>
        <dbReference type="ARBA" id="ARBA00022723"/>
    </source>
</evidence>
<dbReference type="InterPro" id="IPR001138">
    <property type="entry name" value="Zn2Cys6_DnaBD"/>
</dbReference>
<evidence type="ECO:0000256" key="12">
    <source>
        <dbReference type="ARBA" id="ARBA00037226"/>
    </source>
</evidence>
<evidence type="ECO:0000256" key="13">
    <source>
        <dbReference type="ARBA" id="ARBA00069872"/>
    </source>
</evidence>
<dbReference type="CDD" id="cd12148">
    <property type="entry name" value="fungal_TF_MHR"/>
    <property type="match status" value="1"/>
</dbReference>
<keyword evidence="10" id="KW-0539">Nucleus</keyword>
<dbReference type="InterPro" id="IPR014722">
    <property type="entry name" value="Rib_uL2_dom2"/>
</dbReference>
<dbReference type="FunFam" id="4.10.950.10:FF:000001">
    <property type="entry name" value="50S ribosomal protein L2"/>
    <property type="match status" value="1"/>
</dbReference>
<dbReference type="GO" id="GO:0000981">
    <property type="term" value="F:DNA-binding transcription factor activity, RNA polymerase II-specific"/>
    <property type="evidence" value="ECO:0007669"/>
    <property type="project" value="InterPro"/>
</dbReference>
<dbReference type="InterPro" id="IPR022671">
    <property type="entry name" value="Ribosomal_uL2_CS"/>
</dbReference>
<dbReference type="SUPFAM" id="SSF50104">
    <property type="entry name" value="Translation proteins SH3-like domain"/>
    <property type="match status" value="2"/>
</dbReference>
<dbReference type="Pfam" id="PF00181">
    <property type="entry name" value="Ribosomal_L2_N"/>
    <property type="match status" value="1"/>
</dbReference>